<evidence type="ECO:0000313" key="15">
    <source>
        <dbReference type="EMBL" id="MBM7122682.1"/>
    </source>
</evidence>
<dbReference type="InterPro" id="IPR016174">
    <property type="entry name" value="Di-haem_cyt_TM"/>
</dbReference>
<evidence type="ECO:0000256" key="6">
    <source>
        <dbReference type="ARBA" id="ARBA00022692"/>
    </source>
</evidence>
<evidence type="ECO:0000313" key="16">
    <source>
        <dbReference type="Proteomes" id="UP001430065"/>
    </source>
</evidence>
<feature type="domain" description="Cytochrome b561 bacterial/Ni-hydrogenase" evidence="14">
    <location>
        <begin position="11"/>
        <end position="185"/>
    </location>
</feature>
<evidence type="ECO:0000256" key="5">
    <source>
        <dbReference type="ARBA" id="ARBA00022617"/>
    </source>
</evidence>
<evidence type="ECO:0000256" key="7">
    <source>
        <dbReference type="ARBA" id="ARBA00022723"/>
    </source>
</evidence>
<evidence type="ECO:0000256" key="10">
    <source>
        <dbReference type="ARBA" id="ARBA00023004"/>
    </source>
</evidence>
<organism evidence="15 16">
    <name type="scientific">Dyella kyungheensis</name>
    <dbReference type="NCBI Taxonomy" id="1242174"/>
    <lineage>
        <taxon>Bacteria</taxon>
        <taxon>Pseudomonadati</taxon>
        <taxon>Pseudomonadota</taxon>
        <taxon>Gammaproteobacteria</taxon>
        <taxon>Lysobacterales</taxon>
        <taxon>Rhodanobacteraceae</taxon>
        <taxon>Dyella</taxon>
    </lineage>
</organism>
<accession>A0ABS2JW56</accession>
<comment type="cofactor">
    <cofactor evidence="1">
        <name>heme b</name>
        <dbReference type="ChEBI" id="CHEBI:60344"/>
    </cofactor>
</comment>
<comment type="similarity">
    <text evidence="12">Belongs to the cytochrome b561 family.</text>
</comment>
<proteinExistence type="inferred from homology"/>
<evidence type="ECO:0000256" key="9">
    <source>
        <dbReference type="ARBA" id="ARBA00022989"/>
    </source>
</evidence>
<evidence type="ECO:0000259" key="14">
    <source>
        <dbReference type="Pfam" id="PF01292"/>
    </source>
</evidence>
<keyword evidence="4" id="KW-1003">Cell membrane</keyword>
<feature type="transmembrane region" description="Helical" evidence="13">
    <location>
        <begin position="93"/>
        <end position="112"/>
    </location>
</feature>
<comment type="subcellular location">
    <subcellularLocation>
        <location evidence="2">Cell membrane</location>
        <topology evidence="2">Multi-pass membrane protein</topology>
    </subcellularLocation>
</comment>
<dbReference type="InterPro" id="IPR011577">
    <property type="entry name" value="Cyt_b561_bac/Ni-Hgenase"/>
</dbReference>
<keyword evidence="11 13" id="KW-0472">Membrane</keyword>
<protein>
    <submittedName>
        <fullName evidence="15">Cytochrome b</fullName>
    </submittedName>
</protein>
<feature type="transmembrane region" description="Helical" evidence="13">
    <location>
        <begin position="54"/>
        <end position="73"/>
    </location>
</feature>
<evidence type="ECO:0000256" key="1">
    <source>
        <dbReference type="ARBA" id="ARBA00001970"/>
    </source>
</evidence>
<keyword evidence="16" id="KW-1185">Reference proteome</keyword>
<dbReference type="PANTHER" id="PTHR30529:SF1">
    <property type="entry name" value="CYTOCHROME B561 HOMOLOG 2"/>
    <property type="match status" value="1"/>
</dbReference>
<dbReference type="RefSeq" id="WP_204637116.1">
    <property type="nucleotide sequence ID" value="NZ_JADIKC010000007.1"/>
</dbReference>
<evidence type="ECO:0000256" key="12">
    <source>
        <dbReference type="ARBA" id="ARBA00037975"/>
    </source>
</evidence>
<evidence type="ECO:0000256" key="2">
    <source>
        <dbReference type="ARBA" id="ARBA00004651"/>
    </source>
</evidence>
<keyword evidence="10" id="KW-0408">Iron</keyword>
<sequence length="185" mass="20511">MPLPARIPASYTRTAKVLHWLVALFILTNLVIGLRMERFPGYSHKSPEWNGILFWHGSIGAVVLWLAIARIIWRTGHRPPPLPLPGSIPPWQAWIAHGVHALLYLAMLALPLSGYAHRVAGNHPVSFFGLWSWPDLLAPNESLRVLFGSIHVDLALALGGLLILHVGAVLKHLLINRDGVAKRML</sequence>
<dbReference type="InterPro" id="IPR052168">
    <property type="entry name" value="Cytochrome_b561_oxidase"/>
</dbReference>
<keyword evidence="7" id="KW-0479">Metal-binding</keyword>
<name>A0ABS2JW56_9GAMM</name>
<evidence type="ECO:0000256" key="8">
    <source>
        <dbReference type="ARBA" id="ARBA00022982"/>
    </source>
</evidence>
<keyword evidence="8" id="KW-0249">Electron transport</keyword>
<evidence type="ECO:0000256" key="3">
    <source>
        <dbReference type="ARBA" id="ARBA00022448"/>
    </source>
</evidence>
<evidence type="ECO:0000256" key="11">
    <source>
        <dbReference type="ARBA" id="ARBA00023136"/>
    </source>
</evidence>
<keyword evidence="5" id="KW-0349">Heme</keyword>
<dbReference type="PANTHER" id="PTHR30529">
    <property type="entry name" value="CYTOCHROME B561"/>
    <property type="match status" value="1"/>
</dbReference>
<dbReference type="Proteomes" id="UP001430065">
    <property type="component" value="Unassembled WGS sequence"/>
</dbReference>
<dbReference type="EMBL" id="JADIKC010000007">
    <property type="protein sequence ID" value="MBM7122682.1"/>
    <property type="molecule type" value="Genomic_DNA"/>
</dbReference>
<feature type="transmembrane region" description="Helical" evidence="13">
    <location>
        <begin position="154"/>
        <end position="174"/>
    </location>
</feature>
<feature type="transmembrane region" description="Helical" evidence="13">
    <location>
        <begin position="17"/>
        <end position="34"/>
    </location>
</feature>
<keyword evidence="3" id="KW-0813">Transport</keyword>
<comment type="caution">
    <text evidence="15">The sequence shown here is derived from an EMBL/GenBank/DDBJ whole genome shotgun (WGS) entry which is preliminary data.</text>
</comment>
<gene>
    <name evidence="15" type="ORF">ISP20_16055</name>
</gene>
<reference evidence="15 16" key="1">
    <citation type="submission" date="2020-10" db="EMBL/GenBank/DDBJ databases">
        <title>Phylogeny of dyella-like bacteria.</title>
        <authorList>
            <person name="Fu J."/>
        </authorList>
    </citation>
    <scope>NUCLEOTIDE SEQUENCE [LARGE SCALE GENOMIC DNA]</scope>
    <source>
        <strain evidence="15 16">THG-B117</strain>
    </source>
</reference>
<dbReference type="Pfam" id="PF01292">
    <property type="entry name" value="Ni_hydr_CYTB"/>
    <property type="match status" value="1"/>
</dbReference>
<evidence type="ECO:0000256" key="13">
    <source>
        <dbReference type="SAM" id="Phobius"/>
    </source>
</evidence>
<dbReference type="SUPFAM" id="SSF81342">
    <property type="entry name" value="Transmembrane di-heme cytochromes"/>
    <property type="match status" value="1"/>
</dbReference>
<keyword evidence="6 13" id="KW-0812">Transmembrane</keyword>
<evidence type="ECO:0000256" key="4">
    <source>
        <dbReference type="ARBA" id="ARBA00022475"/>
    </source>
</evidence>
<keyword evidence="9 13" id="KW-1133">Transmembrane helix</keyword>